<dbReference type="GO" id="GO:0070069">
    <property type="term" value="C:cytochrome complex"/>
    <property type="evidence" value="ECO:0007669"/>
    <property type="project" value="TreeGrafter"/>
</dbReference>
<dbReference type="STRING" id="207559.Dde_3205"/>
<keyword evidence="11 12" id="KW-0472">Membrane</keyword>
<gene>
    <name evidence="13" type="ordered locus">Dde_3205</name>
</gene>
<dbReference type="AlphaFoldDB" id="Q30WE7"/>
<evidence type="ECO:0000256" key="5">
    <source>
        <dbReference type="ARBA" id="ARBA00022617"/>
    </source>
</evidence>
<dbReference type="PANTHER" id="PTHR43141">
    <property type="entry name" value="CYTOCHROME BD2 SUBUNIT II"/>
    <property type="match status" value="1"/>
</dbReference>
<proteinExistence type="inferred from homology"/>
<evidence type="ECO:0000256" key="3">
    <source>
        <dbReference type="ARBA" id="ARBA00022448"/>
    </source>
</evidence>
<feature type="transmembrane region" description="Helical" evidence="12">
    <location>
        <begin position="193"/>
        <end position="216"/>
    </location>
</feature>
<evidence type="ECO:0000256" key="6">
    <source>
        <dbReference type="ARBA" id="ARBA00022692"/>
    </source>
</evidence>
<feature type="transmembrane region" description="Helical" evidence="12">
    <location>
        <begin position="160"/>
        <end position="181"/>
    </location>
</feature>
<feature type="transmembrane region" description="Helical" evidence="12">
    <location>
        <begin position="299"/>
        <end position="323"/>
    </location>
</feature>
<comment type="similarity">
    <text evidence="2">Belongs to the cytochrome ubiquinol oxidase subunit 2 family.</text>
</comment>
<dbReference type="NCBIfam" id="TIGR00203">
    <property type="entry name" value="cydB"/>
    <property type="match status" value="1"/>
</dbReference>
<evidence type="ECO:0000256" key="9">
    <source>
        <dbReference type="ARBA" id="ARBA00022989"/>
    </source>
</evidence>
<dbReference type="PIRSF" id="PIRSF000267">
    <property type="entry name" value="Cyt_oxidse_sub2"/>
    <property type="match status" value="1"/>
</dbReference>
<keyword evidence="6 12" id="KW-0812">Transmembrane</keyword>
<evidence type="ECO:0000313" key="13">
    <source>
        <dbReference type="EMBL" id="ABB39999.1"/>
    </source>
</evidence>
<evidence type="ECO:0000313" key="14">
    <source>
        <dbReference type="Proteomes" id="UP000002710"/>
    </source>
</evidence>
<evidence type="ECO:0000256" key="8">
    <source>
        <dbReference type="ARBA" id="ARBA00022982"/>
    </source>
</evidence>
<protein>
    <submittedName>
        <fullName evidence="13">Cytochrome d ubiquinol oxidase, subunit II</fullName>
    </submittedName>
</protein>
<dbReference type="GO" id="GO:0016682">
    <property type="term" value="F:oxidoreductase activity, acting on diphenols and related substances as donors, oxygen as acceptor"/>
    <property type="evidence" value="ECO:0007669"/>
    <property type="project" value="TreeGrafter"/>
</dbReference>
<evidence type="ECO:0000256" key="4">
    <source>
        <dbReference type="ARBA" id="ARBA00022475"/>
    </source>
</evidence>
<keyword evidence="5" id="KW-0349">Heme</keyword>
<evidence type="ECO:0000256" key="7">
    <source>
        <dbReference type="ARBA" id="ARBA00022723"/>
    </source>
</evidence>
<feature type="transmembrane region" description="Helical" evidence="12">
    <location>
        <begin position="6"/>
        <end position="34"/>
    </location>
</feature>
<organism evidence="13 14">
    <name type="scientific">Oleidesulfovibrio alaskensis (strain ATCC BAA-1058 / DSM 17464 / G20)</name>
    <name type="common">Desulfovibrio alaskensis</name>
    <dbReference type="NCBI Taxonomy" id="207559"/>
    <lineage>
        <taxon>Bacteria</taxon>
        <taxon>Pseudomonadati</taxon>
        <taxon>Thermodesulfobacteriota</taxon>
        <taxon>Desulfovibrionia</taxon>
        <taxon>Desulfovibrionales</taxon>
        <taxon>Desulfovibrionaceae</taxon>
        <taxon>Oleidesulfovibrio</taxon>
    </lineage>
</organism>
<dbReference type="InterPro" id="IPR003317">
    <property type="entry name" value="Cyt-d_oxidase_su2"/>
</dbReference>
<dbReference type="GO" id="GO:0005886">
    <property type="term" value="C:plasma membrane"/>
    <property type="evidence" value="ECO:0007669"/>
    <property type="project" value="UniProtKB-SubCell"/>
</dbReference>
<dbReference type="eggNOG" id="COG1294">
    <property type="taxonomic scope" value="Bacteria"/>
</dbReference>
<name>Q30WE7_OLEA2</name>
<evidence type="ECO:0000256" key="10">
    <source>
        <dbReference type="ARBA" id="ARBA00023004"/>
    </source>
</evidence>
<keyword evidence="3" id="KW-0813">Transport</keyword>
<dbReference type="GO" id="GO:0046872">
    <property type="term" value="F:metal ion binding"/>
    <property type="evidence" value="ECO:0007669"/>
    <property type="project" value="UniProtKB-KW"/>
</dbReference>
<dbReference type="GO" id="GO:0009055">
    <property type="term" value="F:electron transfer activity"/>
    <property type="evidence" value="ECO:0007669"/>
    <property type="project" value="TreeGrafter"/>
</dbReference>
<keyword evidence="14" id="KW-1185">Reference proteome</keyword>
<feature type="transmembrane region" description="Helical" evidence="12">
    <location>
        <begin position="80"/>
        <end position="98"/>
    </location>
</feature>
<dbReference type="EMBL" id="CP000112">
    <property type="protein sequence ID" value="ABB39999.1"/>
    <property type="molecule type" value="Genomic_DNA"/>
</dbReference>
<dbReference type="HOGENOM" id="CLU_049294_0_1_7"/>
<sequence length="341" mass="37430">MLETTWFVIWGVLWAIYFMLDGFDLGMGTLLPFITKNETERRTIYNAAGPFWDGNEVWLITAGGVTFAAFPKAYAVMFSALYAPLFILLFALIFRAVSFEFRNKIDSDGWRKVWDVFQFLGSVVPALLLGVAFANLFMGIPVDADGVYHGTLFTLLNPYGLLGGVLFVLMFAVHGALWLAIKSTGMIHDRAIAAARGLWPYLLIAAVAFLAATAVYTDLYSNYLSFPPLLVVLFLAVGMMLTTRFFIHGESAGMAWICSSVTIVCVTLFGVLGMYPALIPSSLDPAYSVTIANAASSPLTLKIMLGVSLTCVPVVIGYQAWVFSVFSFKITDKDLESPHAY</sequence>
<evidence type="ECO:0000256" key="2">
    <source>
        <dbReference type="ARBA" id="ARBA00007543"/>
    </source>
</evidence>
<dbReference type="Pfam" id="PF02322">
    <property type="entry name" value="Cyt_bd_oxida_II"/>
    <property type="match status" value="1"/>
</dbReference>
<keyword evidence="4" id="KW-1003">Cell membrane</keyword>
<keyword evidence="9 12" id="KW-1133">Transmembrane helix</keyword>
<dbReference type="PANTHER" id="PTHR43141:SF5">
    <property type="entry name" value="CYTOCHROME BD-I UBIQUINOL OXIDASE SUBUNIT 2"/>
    <property type="match status" value="1"/>
</dbReference>
<keyword evidence="10" id="KW-0408">Iron</keyword>
<feature type="transmembrane region" description="Helical" evidence="12">
    <location>
        <begin position="228"/>
        <end position="247"/>
    </location>
</feature>
<dbReference type="GO" id="GO:0019646">
    <property type="term" value="P:aerobic electron transport chain"/>
    <property type="evidence" value="ECO:0007669"/>
    <property type="project" value="TreeGrafter"/>
</dbReference>
<evidence type="ECO:0000256" key="11">
    <source>
        <dbReference type="ARBA" id="ARBA00023136"/>
    </source>
</evidence>
<comment type="subcellular location">
    <subcellularLocation>
        <location evidence="1">Cell membrane</location>
        <topology evidence="1">Multi-pass membrane protein</topology>
    </subcellularLocation>
</comment>
<feature type="transmembrane region" description="Helical" evidence="12">
    <location>
        <begin position="254"/>
        <end position="279"/>
    </location>
</feature>
<keyword evidence="8" id="KW-0249">Electron transport</keyword>
<evidence type="ECO:0000256" key="12">
    <source>
        <dbReference type="SAM" id="Phobius"/>
    </source>
</evidence>
<dbReference type="Proteomes" id="UP000002710">
    <property type="component" value="Chromosome"/>
</dbReference>
<feature type="transmembrane region" description="Helical" evidence="12">
    <location>
        <begin position="119"/>
        <end position="140"/>
    </location>
</feature>
<accession>Q30WE7</accession>
<evidence type="ECO:0000256" key="1">
    <source>
        <dbReference type="ARBA" id="ARBA00004651"/>
    </source>
</evidence>
<dbReference type="KEGG" id="dde:Dde_3205"/>
<dbReference type="RefSeq" id="WP_011368951.1">
    <property type="nucleotide sequence ID" value="NC_007519.1"/>
</dbReference>
<keyword evidence="7" id="KW-0479">Metal-binding</keyword>
<reference evidence="13 14" key="1">
    <citation type="journal article" date="2011" name="J. Bacteriol.">
        <title>Complete genome sequence and updated annotation of Desulfovibrio alaskensis G20.</title>
        <authorList>
            <person name="Hauser L.J."/>
            <person name="Land M.L."/>
            <person name="Brown S.D."/>
            <person name="Larimer F."/>
            <person name="Keller K.L."/>
            <person name="Rapp-Giles B.J."/>
            <person name="Price M.N."/>
            <person name="Lin M."/>
            <person name="Bruce D.C."/>
            <person name="Detter J.C."/>
            <person name="Tapia R."/>
            <person name="Han C.S."/>
            <person name="Goodwin L.A."/>
            <person name="Cheng J.F."/>
            <person name="Pitluck S."/>
            <person name="Copeland A."/>
            <person name="Lucas S."/>
            <person name="Nolan M."/>
            <person name="Lapidus A.L."/>
            <person name="Palumbo A.V."/>
            <person name="Wall J.D."/>
        </authorList>
    </citation>
    <scope>NUCLEOTIDE SEQUENCE [LARGE SCALE GENOMIC DNA]</scope>
    <source>
        <strain evidence="14">ATCC BAA 1058 / DSM 17464 / G20</strain>
    </source>
</reference>